<reference evidence="1" key="1">
    <citation type="submission" date="2021-09" db="EMBL/GenBank/DDBJ databases">
        <authorList>
            <consortium name="AG Swart"/>
            <person name="Singh M."/>
            <person name="Singh A."/>
            <person name="Seah K."/>
            <person name="Emmerich C."/>
        </authorList>
    </citation>
    <scope>NUCLEOTIDE SEQUENCE</scope>
    <source>
        <strain evidence="1">ATCC30299</strain>
    </source>
</reference>
<keyword evidence="2" id="KW-1185">Reference proteome</keyword>
<evidence type="ECO:0000313" key="1">
    <source>
        <dbReference type="EMBL" id="CAG9310226.1"/>
    </source>
</evidence>
<evidence type="ECO:0000313" key="2">
    <source>
        <dbReference type="Proteomes" id="UP001162131"/>
    </source>
</evidence>
<organism evidence="1 2">
    <name type="scientific">Blepharisma stoltei</name>
    <dbReference type="NCBI Taxonomy" id="1481888"/>
    <lineage>
        <taxon>Eukaryota</taxon>
        <taxon>Sar</taxon>
        <taxon>Alveolata</taxon>
        <taxon>Ciliophora</taxon>
        <taxon>Postciliodesmatophora</taxon>
        <taxon>Heterotrichea</taxon>
        <taxon>Heterotrichida</taxon>
        <taxon>Blepharismidae</taxon>
        <taxon>Blepharisma</taxon>
    </lineage>
</organism>
<proteinExistence type="predicted"/>
<protein>
    <submittedName>
        <fullName evidence="1">Uncharacterized protein</fullName>
    </submittedName>
</protein>
<name>A0AAU9IA09_9CILI</name>
<dbReference type="AlphaFoldDB" id="A0AAU9IA09"/>
<dbReference type="EMBL" id="CAJZBQ010000002">
    <property type="protein sequence ID" value="CAG9310226.1"/>
    <property type="molecule type" value="Genomic_DNA"/>
</dbReference>
<accession>A0AAU9IA09</accession>
<comment type="caution">
    <text evidence="1">The sequence shown here is derived from an EMBL/GenBank/DDBJ whole genome shotgun (WGS) entry which is preliminary data.</text>
</comment>
<dbReference type="Proteomes" id="UP001162131">
    <property type="component" value="Unassembled WGS sequence"/>
</dbReference>
<gene>
    <name evidence="1" type="ORF">BSTOLATCC_MIC1080</name>
</gene>
<sequence length="68" mass="8258">MKSGKNVNSKLSLQRCIIEENTQKRGRYRNRTNYLLICSQLLYQWANHPWLRLYLKTHIYTILAGIFW</sequence>